<proteinExistence type="predicted"/>
<keyword evidence="1" id="KW-0812">Transmembrane</keyword>
<feature type="signal peptide" evidence="2">
    <location>
        <begin position="1"/>
        <end position="28"/>
    </location>
</feature>
<name>A0AA39DTP0_VITRO</name>
<sequence>MAQVGMTKALMLVFAVVAIFSTAATVSAQDGALAPAPSPDVGSAFSVPLSGAVMACSLILSLLALLKP</sequence>
<dbReference type="EMBL" id="JARBHA010000008">
    <property type="protein sequence ID" value="KAJ9695739.1"/>
    <property type="molecule type" value="Genomic_DNA"/>
</dbReference>
<keyword evidence="1" id="KW-0472">Membrane</keyword>
<keyword evidence="1" id="KW-1133">Transmembrane helix</keyword>
<evidence type="ECO:0000313" key="3">
    <source>
        <dbReference type="EMBL" id="KAJ9695739.1"/>
    </source>
</evidence>
<dbReference type="PANTHER" id="PTHR33659">
    <property type="entry name" value="PROTEIN, PUTATIVE-RELATED-RELATED"/>
    <property type="match status" value="1"/>
</dbReference>
<keyword evidence="2" id="KW-0732">Signal</keyword>
<dbReference type="AlphaFoldDB" id="A0AA39DTP0"/>
<feature type="transmembrane region" description="Helical" evidence="1">
    <location>
        <begin position="44"/>
        <end position="66"/>
    </location>
</feature>
<evidence type="ECO:0000313" key="4">
    <source>
        <dbReference type="Proteomes" id="UP001168098"/>
    </source>
</evidence>
<protein>
    <submittedName>
        <fullName evidence="3">Uncharacterized protein</fullName>
    </submittedName>
</protein>
<keyword evidence="4" id="KW-1185">Reference proteome</keyword>
<dbReference type="PANTHER" id="PTHR33659:SF11">
    <property type="entry name" value="TRANSMEMBRANE PROTEIN"/>
    <property type="match status" value="1"/>
</dbReference>
<organism evidence="3 4">
    <name type="scientific">Vitis rotundifolia</name>
    <name type="common">Muscadine grape</name>
    <dbReference type="NCBI Taxonomy" id="103349"/>
    <lineage>
        <taxon>Eukaryota</taxon>
        <taxon>Viridiplantae</taxon>
        <taxon>Streptophyta</taxon>
        <taxon>Embryophyta</taxon>
        <taxon>Tracheophyta</taxon>
        <taxon>Spermatophyta</taxon>
        <taxon>Magnoliopsida</taxon>
        <taxon>eudicotyledons</taxon>
        <taxon>Gunneridae</taxon>
        <taxon>Pentapetalae</taxon>
        <taxon>rosids</taxon>
        <taxon>Vitales</taxon>
        <taxon>Vitaceae</taxon>
        <taxon>Viteae</taxon>
        <taxon>Vitis</taxon>
    </lineage>
</organism>
<reference evidence="3 4" key="1">
    <citation type="journal article" date="2023" name="BMC Biotechnol.">
        <title>Vitis rotundifolia cv Carlos genome sequencing.</title>
        <authorList>
            <person name="Huff M."/>
            <person name="Hulse-Kemp A."/>
            <person name="Scheffler B."/>
            <person name="Youngblood R."/>
            <person name="Simpson S."/>
            <person name="Babiker E."/>
            <person name="Staton M."/>
        </authorList>
    </citation>
    <scope>NUCLEOTIDE SEQUENCE [LARGE SCALE GENOMIC DNA]</scope>
    <source>
        <tissue evidence="3">Leaf</tissue>
    </source>
</reference>
<evidence type="ECO:0000256" key="1">
    <source>
        <dbReference type="SAM" id="Phobius"/>
    </source>
</evidence>
<dbReference type="Proteomes" id="UP001168098">
    <property type="component" value="Unassembled WGS sequence"/>
</dbReference>
<gene>
    <name evidence="3" type="ORF">PVL29_010960</name>
</gene>
<accession>A0AA39DTP0</accession>
<evidence type="ECO:0000256" key="2">
    <source>
        <dbReference type="SAM" id="SignalP"/>
    </source>
</evidence>
<comment type="caution">
    <text evidence="3">The sequence shown here is derived from an EMBL/GenBank/DDBJ whole genome shotgun (WGS) entry which is preliminary data.</text>
</comment>
<feature type="chain" id="PRO_5041461795" evidence="2">
    <location>
        <begin position="29"/>
        <end position="68"/>
    </location>
</feature>